<feature type="domain" description="Xylose isomerase-like TIM barrel" evidence="1">
    <location>
        <begin position="56"/>
        <end position="223"/>
    </location>
</feature>
<proteinExistence type="predicted"/>
<dbReference type="PANTHER" id="PTHR21445">
    <property type="entry name" value="ENDONUCLEASE IV ENDODEOXYRIBONUCLEASE IV"/>
    <property type="match status" value="1"/>
</dbReference>
<organism evidence="2 3">
    <name type="scientific">Candidatus Blautia gallistercoris</name>
    <dbReference type="NCBI Taxonomy" id="2838490"/>
    <lineage>
        <taxon>Bacteria</taxon>
        <taxon>Bacillati</taxon>
        <taxon>Bacillota</taxon>
        <taxon>Clostridia</taxon>
        <taxon>Lachnospirales</taxon>
        <taxon>Lachnospiraceae</taxon>
        <taxon>Blautia</taxon>
    </lineage>
</organism>
<gene>
    <name evidence="2" type="ORF">IAA45_03100</name>
</gene>
<protein>
    <submittedName>
        <fullName evidence="2">Sugar phosphate isomerase/epimerase</fullName>
    </submittedName>
</protein>
<dbReference type="EMBL" id="DXEX01000074">
    <property type="protein sequence ID" value="HIX58687.1"/>
    <property type="molecule type" value="Genomic_DNA"/>
</dbReference>
<dbReference type="Proteomes" id="UP000886817">
    <property type="component" value="Unassembled WGS sequence"/>
</dbReference>
<comment type="caution">
    <text evidence="2">The sequence shown here is derived from an EMBL/GenBank/DDBJ whole genome shotgun (WGS) entry which is preliminary data.</text>
</comment>
<dbReference type="Gene3D" id="3.20.20.150">
    <property type="entry name" value="Divalent-metal-dependent TIM barrel enzymes"/>
    <property type="match status" value="1"/>
</dbReference>
<dbReference type="InterPro" id="IPR036237">
    <property type="entry name" value="Xyl_isomerase-like_sf"/>
</dbReference>
<dbReference type="AlphaFoldDB" id="A0A9D2B239"/>
<dbReference type="GO" id="GO:0008081">
    <property type="term" value="F:phosphoric diester hydrolase activity"/>
    <property type="evidence" value="ECO:0007669"/>
    <property type="project" value="TreeGrafter"/>
</dbReference>
<accession>A0A9D2B239</accession>
<dbReference type="GO" id="GO:0008270">
    <property type="term" value="F:zinc ion binding"/>
    <property type="evidence" value="ECO:0007669"/>
    <property type="project" value="InterPro"/>
</dbReference>
<reference evidence="2" key="2">
    <citation type="submission" date="2021-04" db="EMBL/GenBank/DDBJ databases">
        <authorList>
            <person name="Gilroy R."/>
        </authorList>
    </citation>
    <scope>NUCLEOTIDE SEQUENCE</scope>
    <source>
        <strain evidence="2">ChiSjej1B19-8411</strain>
    </source>
</reference>
<dbReference type="InterPro" id="IPR001719">
    <property type="entry name" value="AP_endonuc_2"/>
</dbReference>
<dbReference type="SUPFAM" id="SSF51658">
    <property type="entry name" value="Xylose isomerase-like"/>
    <property type="match status" value="1"/>
</dbReference>
<dbReference type="InterPro" id="IPR013022">
    <property type="entry name" value="Xyl_isomerase-like_TIM-brl"/>
</dbReference>
<name>A0A9D2B239_9FIRM</name>
<evidence type="ECO:0000259" key="1">
    <source>
        <dbReference type="Pfam" id="PF01261"/>
    </source>
</evidence>
<sequence length="269" mass="30374">MIYLSQLLSDEDLYLLSARYHTGLELIDFSVGMNLDLGESFLHSWEQRKLDLGNPPLTCHGPFLDLNPASYDSAVQNTACLRFSQAYEAARKLGAARIIYHTCRIPQTCYVAGWSQRLAGFYQEFLEHHTSLPVAVENVFDESPYPIADLASRIHASHFSLCLDVGHAHAFSTVPVKEWITVLSPWITHLHLHDNHGTKDEHLPIGEGTLPWEEIFPLLQALPRLAGITLENTSAEDFILSLQRLSQWQFFPSQVPDTADKNSSSHWNP</sequence>
<keyword evidence="2" id="KW-0413">Isomerase</keyword>
<dbReference type="PANTHER" id="PTHR21445:SF0">
    <property type="entry name" value="APURINIC-APYRIMIDINIC ENDONUCLEASE"/>
    <property type="match status" value="1"/>
</dbReference>
<evidence type="ECO:0000313" key="2">
    <source>
        <dbReference type="EMBL" id="HIX58687.1"/>
    </source>
</evidence>
<dbReference type="GO" id="GO:0016853">
    <property type="term" value="F:isomerase activity"/>
    <property type="evidence" value="ECO:0007669"/>
    <property type="project" value="UniProtKB-KW"/>
</dbReference>
<reference evidence="2" key="1">
    <citation type="journal article" date="2021" name="PeerJ">
        <title>Extensive microbial diversity within the chicken gut microbiome revealed by metagenomics and culture.</title>
        <authorList>
            <person name="Gilroy R."/>
            <person name="Ravi A."/>
            <person name="Getino M."/>
            <person name="Pursley I."/>
            <person name="Horton D.L."/>
            <person name="Alikhan N.F."/>
            <person name="Baker D."/>
            <person name="Gharbi K."/>
            <person name="Hall N."/>
            <person name="Watson M."/>
            <person name="Adriaenssens E.M."/>
            <person name="Foster-Nyarko E."/>
            <person name="Jarju S."/>
            <person name="Secka A."/>
            <person name="Antonio M."/>
            <person name="Oren A."/>
            <person name="Chaudhuri R.R."/>
            <person name="La Ragione R."/>
            <person name="Hildebrand F."/>
            <person name="Pallen M.J."/>
        </authorList>
    </citation>
    <scope>NUCLEOTIDE SEQUENCE</scope>
    <source>
        <strain evidence="2">ChiSjej1B19-8411</strain>
    </source>
</reference>
<evidence type="ECO:0000313" key="3">
    <source>
        <dbReference type="Proteomes" id="UP000886817"/>
    </source>
</evidence>
<dbReference type="GO" id="GO:0003677">
    <property type="term" value="F:DNA binding"/>
    <property type="evidence" value="ECO:0007669"/>
    <property type="project" value="InterPro"/>
</dbReference>
<dbReference type="GO" id="GO:0003906">
    <property type="term" value="F:DNA-(apurinic or apyrimidinic site) endonuclease activity"/>
    <property type="evidence" value="ECO:0007669"/>
    <property type="project" value="TreeGrafter"/>
</dbReference>
<dbReference type="GO" id="GO:0006284">
    <property type="term" value="P:base-excision repair"/>
    <property type="evidence" value="ECO:0007669"/>
    <property type="project" value="TreeGrafter"/>
</dbReference>
<dbReference type="Pfam" id="PF01261">
    <property type="entry name" value="AP_endonuc_2"/>
    <property type="match status" value="1"/>
</dbReference>